<name>A0A6M6JGU2_9PSEU</name>
<dbReference type="AlphaFoldDB" id="A0A6M6JGU2"/>
<accession>A0A6M6JGU2</accession>
<gene>
    <name evidence="2" type="ORF">HOP40_11690</name>
</gene>
<evidence type="ECO:0000313" key="3">
    <source>
        <dbReference type="Proteomes" id="UP000505377"/>
    </source>
</evidence>
<dbReference type="RefSeq" id="WP_172157586.1">
    <property type="nucleotide sequence ID" value="NZ_CP053564.1"/>
</dbReference>
<evidence type="ECO:0000313" key="2">
    <source>
        <dbReference type="EMBL" id="QJY46383.1"/>
    </source>
</evidence>
<feature type="region of interest" description="Disordered" evidence="1">
    <location>
        <begin position="78"/>
        <end position="98"/>
    </location>
</feature>
<protein>
    <submittedName>
        <fullName evidence="2">Uncharacterized protein</fullName>
    </submittedName>
</protein>
<dbReference type="KEGG" id="pbro:HOP40_11690"/>
<evidence type="ECO:0000256" key="1">
    <source>
        <dbReference type="SAM" id="MobiDB-lite"/>
    </source>
</evidence>
<dbReference type="Pfam" id="PF19371">
    <property type="entry name" value="DUF5946"/>
    <property type="match status" value="1"/>
</dbReference>
<sequence length="138" mass="15006">MSPDPASDPASDPAFDTVLAREFEDPAYFAVHQLTVAAYRLDHADGGSDHTVAALLSVLRAALDDGLDGTRLRAHVRRTSERLRAHPPGPVRRVERPPGTGIADVARARDAAEHCAVVRRWAAEVWEAWRPVADELGV</sequence>
<dbReference type="Proteomes" id="UP000505377">
    <property type="component" value="Chromosome"/>
</dbReference>
<dbReference type="EMBL" id="CP053564">
    <property type="protein sequence ID" value="QJY46383.1"/>
    <property type="molecule type" value="Genomic_DNA"/>
</dbReference>
<reference evidence="2 3" key="1">
    <citation type="submission" date="2020-05" db="EMBL/GenBank/DDBJ databases">
        <authorList>
            <person name="Mo P."/>
        </authorList>
    </citation>
    <scope>NUCLEOTIDE SEQUENCE [LARGE SCALE GENOMIC DNA]</scope>
    <source>
        <strain evidence="2 3">Gen01</strain>
    </source>
</reference>
<keyword evidence="3" id="KW-1185">Reference proteome</keyword>
<proteinExistence type="predicted"/>
<organism evidence="2 3">
    <name type="scientific">Pseudonocardia broussonetiae</name>
    <dbReference type="NCBI Taxonomy" id="2736640"/>
    <lineage>
        <taxon>Bacteria</taxon>
        <taxon>Bacillati</taxon>
        <taxon>Actinomycetota</taxon>
        <taxon>Actinomycetes</taxon>
        <taxon>Pseudonocardiales</taxon>
        <taxon>Pseudonocardiaceae</taxon>
        <taxon>Pseudonocardia</taxon>
    </lineage>
</organism>
<dbReference type="InterPro" id="IPR045990">
    <property type="entry name" value="DUF5946"/>
</dbReference>